<comment type="caution">
    <text evidence="2">The sequence shown here is derived from an EMBL/GenBank/DDBJ whole genome shotgun (WGS) entry which is preliminary data.</text>
</comment>
<evidence type="ECO:0000313" key="2">
    <source>
        <dbReference type="EMBL" id="KAG8179729.1"/>
    </source>
</evidence>
<keyword evidence="3" id="KW-1185">Reference proteome</keyword>
<dbReference type="AlphaFoldDB" id="A0AAV6U6E6"/>
<sequence>MAKCLGATLEHPDPVLWFPHPADPQENVHIILDVCHMLNLIRNCWATLKCFKFDGRRIEWRYINYTRYKKRKMIKRVPPSSDPALDFAVLPDSHPAVPAVVQEEFVALPCEQPPVITTESKCLI</sequence>
<feature type="domain" description="Transposable element P transposase-like GTP-binding insertion" evidence="1">
    <location>
        <begin position="35"/>
        <end position="64"/>
    </location>
</feature>
<dbReference type="Pfam" id="PF21788">
    <property type="entry name" value="TNP-like_GBD"/>
    <property type="match status" value="1"/>
</dbReference>
<organism evidence="2 3">
    <name type="scientific">Oedothorax gibbosus</name>
    <dbReference type="NCBI Taxonomy" id="931172"/>
    <lineage>
        <taxon>Eukaryota</taxon>
        <taxon>Metazoa</taxon>
        <taxon>Ecdysozoa</taxon>
        <taxon>Arthropoda</taxon>
        <taxon>Chelicerata</taxon>
        <taxon>Arachnida</taxon>
        <taxon>Araneae</taxon>
        <taxon>Araneomorphae</taxon>
        <taxon>Entelegynae</taxon>
        <taxon>Araneoidea</taxon>
        <taxon>Linyphiidae</taxon>
        <taxon>Erigoninae</taxon>
        <taxon>Oedothorax</taxon>
    </lineage>
</organism>
<dbReference type="InterPro" id="IPR048366">
    <property type="entry name" value="TNP-like_GBD"/>
</dbReference>
<gene>
    <name evidence="2" type="ORF">JTE90_006634</name>
</gene>
<proteinExistence type="predicted"/>
<dbReference type="Proteomes" id="UP000827092">
    <property type="component" value="Unassembled WGS sequence"/>
</dbReference>
<dbReference type="EMBL" id="JAFNEN010000606">
    <property type="protein sequence ID" value="KAG8179729.1"/>
    <property type="molecule type" value="Genomic_DNA"/>
</dbReference>
<name>A0AAV6U6E6_9ARAC</name>
<evidence type="ECO:0000313" key="3">
    <source>
        <dbReference type="Proteomes" id="UP000827092"/>
    </source>
</evidence>
<protein>
    <recommendedName>
        <fullName evidence="1">Transposable element P transposase-like GTP-binding insertion domain-containing protein</fullName>
    </recommendedName>
</protein>
<reference evidence="2 3" key="1">
    <citation type="journal article" date="2022" name="Nat. Ecol. Evol.">
        <title>A masculinizing supergene underlies an exaggerated male reproductive morph in a spider.</title>
        <authorList>
            <person name="Hendrickx F."/>
            <person name="De Corte Z."/>
            <person name="Sonet G."/>
            <person name="Van Belleghem S.M."/>
            <person name="Kostlbacher S."/>
            <person name="Vangestel C."/>
        </authorList>
    </citation>
    <scope>NUCLEOTIDE SEQUENCE [LARGE SCALE GENOMIC DNA]</scope>
    <source>
        <strain evidence="2">W744_W776</strain>
    </source>
</reference>
<accession>A0AAV6U6E6</accession>
<evidence type="ECO:0000259" key="1">
    <source>
        <dbReference type="Pfam" id="PF21788"/>
    </source>
</evidence>